<gene>
    <name evidence="1" type="ORF">BST26_14305</name>
</gene>
<dbReference type="Proteomes" id="UP000192801">
    <property type="component" value="Unassembled WGS sequence"/>
</dbReference>
<dbReference type="EMBL" id="MVHS01000036">
    <property type="protein sequence ID" value="ORA68517.1"/>
    <property type="molecule type" value="Genomic_DNA"/>
</dbReference>
<dbReference type="AlphaFoldDB" id="A0A1X0D833"/>
<dbReference type="STRING" id="444597.BST26_14305"/>
<protein>
    <submittedName>
        <fullName evidence="1">Uncharacterized protein</fullName>
    </submittedName>
</protein>
<reference evidence="1 2" key="1">
    <citation type="submission" date="2016-12" db="EMBL/GenBank/DDBJ databases">
        <title>The new phylogeny of genus Mycobacterium.</title>
        <authorList>
            <person name="Tortoli E."/>
            <person name="Trovato A."/>
            <person name="Cirillo D.M."/>
        </authorList>
    </citation>
    <scope>NUCLEOTIDE SEQUENCE [LARGE SCALE GENOMIC DNA]</scope>
    <source>
        <strain evidence="1 2">DSM 45130</strain>
    </source>
</reference>
<accession>A0A1X0D833</accession>
<keyword evidence="2" id="KW-1185">Reference proteome</keyword>
<proteinExistence type="predicted"/>
<organism evidence="1 2">
    <name type="scientific">Mycolicibacterium insubricum</name>
    <dbReference type="NCBI Taxonomy" id="444597"/>
    <lineage>
        <taxon>Bacteria</taxon>
        <taxon>Bacillati</taxon>
        <taxon>Actinomycetota</taxon>
        <taxon>Actinomycetes</taxon>
        <taxon>Mycobacteriales</taxon>
        <taxon>Mycobacteriaceae</taxon>
        <taxon>Mycolicibacterium</taxon>
    </lineage>
</organism>
<dbReference type="OrthoDB" id="4762761at2"/>
<comment type="caution">
    <text evidence="1">The sequence shown here is derived from an EMBL/GenBank/DDBJ whole genome shotgun (WGS) entry which is preliminary data.</text>
</comment>
<sequence>MAYTRQLRTVIPVLADQHTDADDQTLVWLVRESFEREAAGEELVLTDWRDCGDMDPADVPPKTERDFLKRPATDFRWRMFEAVATRAVPGAGID</sequence>
<evidence type="ECO:0000313" key="2">
    <source>
        <dbReference type="Proteomes" id="UP000192801"/>
    </source>
</evidence>
<dbReference type="RefSeq" id="WP_083031833.1">
    <property type="nucleotide sequence ID" value="NZ_AP022618.1"/>
</dbReference>
<name>A0A1X0D833_9MYCO</name>
<evidence type="ECO:0000313" key="1">
    <source>
        <dbReference type="EMBL" id="ORA68517.1"/>
    </source>
</evidence>